<proteinExistence type="predicted"/>
<dbReference type="EMBL" id="QFQP01000001">
    <property type="protein sequence ID" value="PZR18405.1"/>
    <property type="molecule type" value="Genomic_DNA"/>
</dbReference>
<protein>
    <submittedName>
        <fullName evidence="1">DNA-binding protein</fullName>
    </submittedName>
</protein>
<accession>A0A2W5U455</accession>
<keyword evidence="1" id="KW-0238">DNA-binding</keyword>
<dbReference type="AlphaFoldDB" id="A0A2W5U455"/>
<gene>
    <name evidence="1" type="ORF">DI536_00550</name>
</gene>
<sequence>MRVKKEVAHDFPREIGRPATNALLHGGYTRLAQVLKLSDAALLARHGVGPTAVKRLRAARSLKPKK</sequence>
<dbReference type="GO" id="GO:0003677">
    <property type="term" value="F:DNA binding"/>
    <property type="evidence" value="ECO:0007669"/>
    <property type="project" value="UniProtKB-KW"/>
</dbReference>
<reference evidence="1 2" key="1">
    <citation type="submission" date="2017-08" db="EMBL/GenBank/DDBJ databases">
        <title>Infants hospitalized years apart are colonized by the same room-sourced microbial strains.</title>
        <authorList>
            <person name="Brooks B."/>
            <person name="Olm M.R."/>
            <person name="Firek B.A."/>
            <person name="Baker R."/>
            <person name="Thomas B.C."/>
            <person name="Morowitz M.J."/>
            <person name="Banfield J.F."/>
        </authorList>
    </citation>
    <scope>NUCLEOTIDE SEQUENCE [LARGE SCALE GENOMIC DNA]</scope>
    <source>
        <strain evidence="1">S2_003_000_R2_14</strain>
    </source>
</reference>
<comment type="caution">
    <text evidence="1">The sequence shown here is derived from an EMBL/GenBank/DDBJ whole genome shotgun (WGS) entry which is preliminary data.</text>
</comment>
<evidence type="ECO:0000313" key="2">
    <source>
        <dbReference type="Proteomes" id="UP000249061"/>
    </source>
</evidence>
<organism evidence="1 2">
    <name type="scientific">Archangium gephyra</name>
    <dbReference type="NCBI Taxonomy" id="48"/>
    <lineage>
        <taxon>Bacteria</taxon>
        <taxon>Pseudomonadati</taxon>
        <taxon>Myxococcota</taxon>
        <taxon>Myxococcia</taxon>
        <taxon>Myxococcales</taxon>
        <taxon>Cystobacterineae</taxon>
        <taxon>Archangiaceae</taxon>
        <taxon>Archangium</taxon>
    </lineage>
</organism>
<dbReference type="Proteomes" id="UP000249061">
    <property type="component" value="Unassembled WGS sequence"/>
</dbReference>
<name>A0A2W5U455_9BACT</name>
<evidence type="ECO:0000313" key="1">
    <source>
        <dbReference type="EMBL" id="PZR18405.1"/>
    </source>
</evidence>